<dbReference type="AlphaFoldDB" id="A0A3A3G0W2"/>
<name>A0A3A3G0W2_9BURK</name>
<dbReference type="OrthoDB" id="9796766at2"/>
<dbReference type="PANTHER" id="PTHR20883">
    <property type="entry name" value="PHYTANOYL-COA DIOXYGENASE DOMAIN CONTAINING 1"/>
    <property type="match status" value="1"/>
</dbReference>
<dbReference type="InterPro" id="IPR008775">
    <property type="entry name" value="Phytyl_CoA_dOase-like"/>
</dbReference>
<dbReference type="RefSeq" id="WP_119785546.1">
    <property type="nucleotide sequence ID" value="NZ_QYUQ01000002.1"/>
</dbReference>
<dbReference type="Pfam" id="PF05721">
    <property type="entry name" value="PhyH"/>
    <property type="match status" value="1"/>
</dbReference>
<dbReference type="SUPFAM" id="SSF51197">
    <property type="entry name" value="Clavaminate synthase-like"/>
    <property type="match status" value="1"/>
</dbReference>
<dbReference type="Gene3D" id="2.60.120.620">
    <property type="entry name" value="q2cbj1_9rhob like domain"/>
    <property type="match status" value="1"/>
</dbReference>
<evidence type="ECO:0000313" key="3">
    <source>
        <dbReference type="Proteomes" id="UP000266327"/>
    </source>
</evidence>
<dbReference type="GO" id="GO:0016706">
    <property type="term" value="F:2-oxoglutarate-dependent dioxygenase activity"/>
    <property type="evidence" value="ECO:0007669"/>
    <property type="project" value="UniProtKB-ARBA"/>
</dbReference>
<comment type="caution">
    <text evidence="2">The sequence shown here is derived from an EMBL/GenBank/DDBJ whole genome shotgun (WGS) entry which is preliminary data.</text>
</comment>
<dbReference type="Proteomes" id="UP000266327">
    <property type="component" value="Unassembled WGS sequence"/>
</dbReference>
<reference evidence="3" key="1">
    <citation type="submission" date="2018-09" db="EMBL/GenBank/DDBJ databases">
        <authorList>
            <person name="Zhu H."/>
        </authorList>
    </citation>
    <scope>NUCLEOTIDE SEQUENCE [LARGE SCALE GENOMIC DNA]</scope>
    <source>
        <strain evidence="3">K1S02-23</strain>
    </source>
</reference>
<evidence type="ECO:0000256" key="1">
    <source>
        <dbReference type="ARBA" id="ARBA00001954"/>
    </source>
</evidence>
<dbReference type="EMBL" id="QYUQ01000002">
    <property type="protein sequence ID" value="RJG02087.1"/>
    <property type="molecule type" value="Genomic_DNA"/>
</dbReference>
<evidence type="ECO:0008006" key="4">
    <source>
        <dbReference type="Google" id="ProtNLM"/>
    </source>
</evidence>
<evidence type="ECO:0000313" key="2">
    <source>
        <dbReference type="EMBL" id="RJG02087.1"/>
    </source>
</evidence>
<sequence length="311" mass="35006">MTGQIDIKAVTQQLAEEGYAVIENVLSKEQLELARKRVAELMEKELAQPFHPTEGTPAEDEAEISAYYKKSYDISDAEAERMVARVRYYRHQNADTRWPVPFNKVSKNLIPLPTLFDQDKSQRVWNLINKAPDLAPLVEHPVVLSMVRHILGQDCNLHDFQSTSIGPHTGGGSWHVDAPLGQIAEPLPEFPLTIQNVWLLDDFTEHNGATRVMPRSHKLRKSPPWGSDPMEGEVTLTAPAGSVAIWLSNTWHRSGQNTTDKPRRAILCNYNLSWLRGFCDFTSTLSPEVAAGFSNDVRYLLGYSAYAPKTR</sequence>
<accession>A0A3A3G0W2</accession>
<gene>
    <name evidence="2" type="ORF">D3878_11275</name>
</gene>
<comment type="cofactor">
    <cofactor evidence="1">
        <name>Fe(2+)</name>
        <dbReference type="ChEBI" id="CHEBI:29033"/>
    </cofactor>
</comment>
<proteinExistence type="predicted"/>
<organism evidence="2 3">
    <name type="scientific">Noviherbaspirillum sedimenti</name>
    <dbReference type="NCBI Taxonomy" id="2320865"/>
    <lineage>
        <taxon>Bacteria</taxon>
        <taxon>Pseudomonadati</taxon>
        <taxon>Pseudomonadota</taxon>
        <taxon>Betaproteobacteria</taxon>
        <taxon>Burkholderiales</taxon>
        <taxon>Oxalobacteraceae</taxon>
        <taxon>Noviherbaspirillum</taxon>
    </lineage>
</organism>
<keyword evidence="3" id="KW-1185">Reference proteome</keyword>
<dbReference type="GO" id="GO:0005506">
    <property type="term" value="F:iron ion binding"/>
    <property type="evidence" value="ECO:0007669"/>
    <property type="project" value="UniProtKB-ARBA"/>
</dbReference>
<dbReference type="PANTHER" id="PTHR20883:SF48">
    <property type="entry name" value="ECTOINE DIOXYGENASE"/>
    <property type="match status" value="1"/>
</dbReference>
<protein>
    <recommendedName>
        <fullName evidence="4">Phytanoyl-CoA dioxygenase family protein</fullName>
    </recommendedName>
</protein>